<sequence length="88" mass="9545">MKVESKTLKKTLVFAGGTRVSKKAYENILRDVAAGTKEKACTEATQLVVKEANIDGRIVADVLASLNEIRNRRGAALFPPPNTCSQLE</sequence>
<comment type="caution">
    <text evidence="1">The sequence shown here is derived from an EMBL/GenBank/DDBJ whole genome shotgun (WGS) entry which is preliminary data.</text>
</comment>
<organism evidence="1">
    <name type="scientific">marine sediment metagenome</name>
    <dbReference type="NCBI Taxonomy" id="412755"/>
    <lineage>
        <taxon>unclassified sequences</taxon>
        <taxon>metagenomes</taxon>
        <taxon>ecological metagenomes</taxon>
    </lineage>
</organism>
<evidence type="ECO:0000313" key="1">
    <source>
        <dbReference type="EMBL" id="GAF77612.1"/>
    </source>
</evidence>
<reference evidence="1" key="1">
    <citation type="journal article" date="2014" name="Front. Microbiol.">
        <title>High frequency of phylogenetically diverse reductive dehalogenase-homologous genes in deep subseafloor sedimentary metagenomes.</title>
        <authorList>
            <person name="Kawai M."/>
            <person name="Futagami T."/>
            <person name="Toyoda A."/>
            <person name="Takaki Y."/>
            <person name="Nishi S."/>
            <person name="Hori S."/>
            <person name="Arai W."/>
            <person name="Tsubouchi T."/>
            <person name="Morono Y."/>
            <person name="Uchiyama I."/>
            <person name="Ito T."/>
            <person name="Fujiyama A."/>
            <person name="Inagaki F."/>
            <person name="Takami H."/>
        </authorList>
    </citation>
    <scope>NUCLEOTIDE SEQUENCE</scope>
    <source>
        <strain evidence="1">Expedition CK06-06</strain>
    </source>
</reference>
<gene>
    <name evidence="1" type="ORF">S01H1_11215</name>
</gene>
<dbReference type="AlphaFoldDB" id="X0SP28"/>
<accession>X0SP28</accession>
<name>X0SP28_9ZZZZ</name>
<protein>
    <submittedName>
        <fullName evidence="1">Uncharacterized protein</fullName>
    </submittedName>
</protein>
<proteinExistence type="predicted"/>
<dbReference type="EMBL" id="BARS01005716">
    <property type="protein sequence ID" value="GAF77612.1"/>
    <property type="molecule type" value="Genomic_DNA"/>
</dbReference>